<keyword evidence="2" id="KW-1185">Reference proteome</keyword>
<proteinExistence type="predicted"/>
<dbReference type="AlphaFoldDB" id="A0A397JA03"/>
<accession>A0A397JA03</accession>
<gene>
    <name evidence="1" type="ORF">Glove_71g14</name>
</gene>
<evidence type="ECO:0000313" key="2">
    <source>
        <dbReference type="Proteomes" id="UP000266861"/>
    </source>
</evidence>
<dbReference type="EMBL" id="PQFF01000068">
    <property type="protein sequence ID" value="RHZ85185.1"/>
    <property type="molecule type" value="Genomic_DNA"/>
</dbReference>
<comment type="caution">
    <text evidence="1">The sequence shown here is derived from an EMBL/GenBank/DDBJ whole genome shotgun (WGS) entry which is preliminary data.</text>
</comment>
<organism evidence="1 2">
    <name type="scientific">Diversispora epigaea</name>
    <dbReference type="NCBI Taxonomy" id="1348612"/>
    <lineage>
        <taxon>Eukaryota</taxon>
        <taxon>Fungi</taxon>
        <taxon>Fungi incertae sedis</taxon>
        <taxon>Mucoromycota</taxon>
        <taxon>Glomeromycotina</taxon>
        <taxon>Glomeromycetes</taxon>
        <taxon>Diversisporales</taxon>
        <taxon>Diversisporaceae</taxon>
        <taxon>Diversispora</taxon>
    </lineage>
</organism>
<reference evidence="1 2" key="1">
    <citation type="submission" date="2018-08" db="EMBL/GenBank/DDBJ databases">
        <title>Genome and evolution of the arbuscular mycorrhizal fungus Diversispora epigaea (formerly Glomus versiforme) and its bacterial endosymbionts.</title>
        <authorList>
            <person name="Sun X."/>
            <person name="Fei Z."/>
            <person name="Harrison M."/>
        </authorList>
    </citation>
    <scope>NUCLEOTIDE SEQUENCE [LARGE SCALE GENOMIC DNA]</scope>
    <source>
        <strain evidence="1 2">IT104</strain>
    </source>
</reference>
<protein>
    <submittedName>
        <fullName evidence="1">Uncharacterized protein</fullName>
    </submittedName>
</protein>
<sequence>MIEFERKGIRPTSFFQSSFQLLEEENEENLVGIRPTSFFQSSFQLLEEENEENLVGPN</sequence>
<evidence type="ECO:0000313" key="1">
    <source>
        <dbReference type="EMBL" id="RHZ85185.1"/>
    </source>
</evidence>
<name>A0A397JA03_9GLOM</name>
<dbReference type="Proteomes" id="UP000266861">
    <property type="component" value="Unassembled WGS sequence"/>
</dbReference>